<gene>
    <name evidence="1" type="ORF">CANTADRAFT_88743</name>
</gene>
<evidence type="ECO:0000313" key="2">
    <source>
        <dbReference type="Proteomes" id="UP000094285"/>
    </source>
</evidence>
<dbReference type="AlphaFoldDB" id="A0A1E4SMU5"/>
<dbReference type="STRING" id="984487.A0A1E4SMU5"/>
<dbReference type="OrthoDB" id="449382at2759"/>
<name>A0A1E4SMU5_9ASCO</name>
<evidence type="ECO:0000313" key="1">
    <source>
        <dbReference type="EMBL" id="ODV80843.1"/>
    </source>
</evidence>
<keyword evidence="2" id="KW-1185">Reference proteome</keyword>
<dbReference type="InterPro" id="IPR026893">
    <property type="entry name" value="Tyr/Ser_Pase_IphP-type"/>
</dbReference>
<dbReference type="InterPro" id="IPR029021">
    <property type="entry name" value="Prot-tyrosine_phosphatase-like"/>
</dbReference>
<dbReference type="Gene3D" id="3.40.50.1820">
    <property type="entry name" value="alpha/beta hydrolase"/>
    <property type="match status" value="1"/>
</dbReference>
<dbReference type="PROSITE" id="PS00383">
    <property type="entry name" value="TYR_PHOSPHATASE_1"/>
    <property type="match status" value="1"/>
</dbReference>
<accession>A0A1E4SMU5</accession>
<sequence length="648" mass="73461">MTQAIYPPPPPPQVPVPREIEVTLANGVVGTLAIPHSVDADNPFVDGYAPSTHKVALILHGQYGHRNYCYQRVLAHRLAADLGVYSLRIDFRGCGDSADNADDSVGRVFEQDVQDIQAAAEYLVDGTKNALNINFTLSSIIAHSRGSVAMFLWALEQNKLVKANHASRAIVVPNLINCSGRFNSPRVYERYPKDWSGVEVKVIRHGKPETSTFVSGEIVSLASADLEPVRDLTLDWSVMTIFGLQDIIVPVEDSTMWANALNRGPHSHTLKLIEGADHNFYGVHQIENLGDAEDYNPKNFPINSKKLVNYNFLVTDMIIEYLQPEEELKRFASSNVDVGKLPRWKEVEGVNNFRDMGGWQITEPRYTIENAEHYYVKPHTLFRCANMSNITTNGLKTLQRLGIKTIFDLRSDGECDKAGPSKDLEKYGIKRIHTPIYKQDDYSPQAIAVRYTHLMTSWYTYVNVYQDMLEMGVSAFKTIFEYIRDVNEPFVFHCTAGKDRTGMIGMLILLLLGVDKHTISKEYELTTIGLKPEIPVLKSAFAETVSKLRAKMQSTVDIEQIIGQGRKDWNVEEEGFKNLISSRYEAMLSTIEMFNNKYGGIVDYLKSELKFTEEDIYKIYQNLVIVDENFSHSSTLNWHHRKVERSKI</sequence>
<proteinExistence type="predicted"/>
<dbReference type="PANTHER" id="PTHR31126">
    <property type="entry name" value="TYROSINE-PROTEIN PHOSPHATASE"/>
    <property type="match status" value="1"/>
</dbReference>
<dbReference type="Gene3D" id="3.90.190.10">
    <property type="entry name" value="Protein tyrosine phosphatase superfamily"/>
    <property type="match status" value="1"/>
</dbReference>
<dbReference type="Proteomes" id="UP000094285">
    <property type="component" value="Unassembled WGS sequence"/>
</dbReference>
<dbReference type="Pfam" id="PF13350">
    <property type="entry name" value="Y_phosphatase3"/>
    <property type="match status" value="1"/>
</dbReference>
<protein>
    <submittedName>
        <fullName evidence="1">Alpha/beta-hydrolase</fullName>
    </submittedName>
</protein>
<dbReference type="SUPFAM" id="SSF53474">
    <property type="entry name" value="alpha/beta-Hydrolases"/>
    <property type="match status" value="1"/>
</dbReference>
<organism evidence="1 2">
    <name type="scientific">Suhomyces tanzawaensis NRRL Y-17324</name>
    <dbReference type="NCBI Taxonomy" id="984487"/>
    <lineage>
        <taxon>Eukaryota</taxon>
        <taxon>Fungi</taxon>
        <taxon>Dikarya</taxon>
        <taxon>Ascomycota</taxon>
        <taxon>Saccharomycotina</taxon>
        <taxon>Pichiomycetes</taxon>
        <taxon>Debaryomycetaceae</taxon>
        <taxon>Suhomyces</taxon>
    </lineage>
</organism>
<dbReference type="SUPFAM" id="SSF52799">
    <property type="entry name" value="(Phosphotyrosine protein) phosphatases II"/>
    <property type="match status" value="1"/>
</dbReference>
<keyword evidence="1" id="KW-0378">Hydrolase</keyword>
<dbReference type="RefSeq" id="XP_020065965.1">
    <property type="nucleotide sequence ID" value="XM_020211489.1"/>
</dbReference>
<dbReference type="EMBL" id="KV453910">
    <property type="protein sequence ID" value="ODV80843.1"/>
    <property type="molecule type" value="Genomic_DNA"/>
</dbReference>
<dbReference type="GO" id="GO:0004721">
    <property type="term" value="F:phosphoprotein phosphatase activity"/>
    <property type="evidence" value="ECO:0007669"/>
    <property type="project" value="InterPro"/>
</dbReference>
<reference evidence="2" key="1">
    <citation type="submission" date="2016-05" db="EMBL/GenBank/DDBJ databases">
        <title>Comparative genomics of biotechnologically important yeasts.</title>
        <authorList>
            <consortium name="DOE Joint Genome Institute"/>
            <person name="Riley R."/>
            <person name="Haridas S."/>
            <person name="Wolfe K.H."/>
            <person name="Lopes M.R."/>
            <person name="Hittinger C.T."/>
            <person name="Goker M."/>
            <person name="Salamov A."/>
            <person name="Wisecaver J."/>
            <person name="Long T.M."/>
            <person name="Aerts A.L."/>
            <person name="Barry K."/>
            <person name="Choi C."/>
            <person name="Clum A."/>
            <person name="Coughlan A.Y."/>
            <person name="Deshpande S."/>
            <person name="Douglass A.P."/>
            <person name="Hanson S.J."/>
            <person name="Klenk H.-P."/>
            <person name="Labutti K."/>
            <person name="Lapidus A."/>
            <person name="Lindquist E."/>
            <person name="Lipzen A."/>
            <person name="Meier-Kolthoff J.P."/>
            <person name="Ohm R.A."/>
            <person name="Otillar R.P."/>
            <person name="Pangilinan J."/>
            <person name="Peng Y."/>
            <person name="Rokas A."/>
            <person name="Rosa C.A."/>
            <person name="Scheuner C."/>
            <person name="Sibirny A.A."/>
            <person name="Slot J.C."/>
            <person name="Stielow J.B."/>
            <person name="Sun H."/>
            <person name="Kurtzman C.P."/>
            <person name="Blackwell M."/>
            <person name="Grigoriev I.V."/>
            <person name="Jeffries T.W."/>
        </authorList>
    </citation>
    <scope>NUCLEOTIDE SEQUENCE [LARGE SCALE GENOMIC DNA]</scope>
    <source>
        <strain evidence="2">NRRL Y-17324</strain>
    </source>
</reference>
<dbReference type="PANTHER" id="PTHR31126:SF1">
    <property type="entry name" value="TYROSINE SPECIFIC PROTEIN PHOSPHATASES DOMAIN-CONTAINING PROTEIN"/>
    <property type="match status" value="1"/>
</dbReference>
<dbReference type="GeneID" id="30985625"/>
<dbReference type="InterPro" id="IPR016130">
    <property type="entry name" value="Tyr_Pase_AS"/>
</dbReference>
<dbReference type="InterPro" id="IPR029058">
    <property type="entry name" value="AB_hydrolase_fold"/>
</dbReference>